<dbReference type="Pfam" id="PF00990">
    <property type="entry name" value="GGDEF"/>
    <property type="match status" value="1"/>
</dbReference>
<dbReference type="PANTHER" id="PTHR45138">
    <property type="entry name" value="REGULATORY COMPONENTS OF SENSORY TRANSDUCTION SYSTEM"/>
    <property type="match status" value="1"/>
</dbReference>
<dbReference type="RefSeq" id="WP_236289880.1">
    <property type="nucleotide sequence ID" value="NZ_CAKMMW010000012.1"/>
</dbReference>
<keyword evidence="1" id="KW-0812">Transmembrane</keyword>
<protein>
    <recommendedName>
        <fullName evidence="2">GGDEF domain-containing protein</fullName>
    </recommendedName>
</protein>
<sequence>MEQFPAHDPTWNRKLILTLWWILIIYEVAATIALSFEINEQPSNWFNSFVRFQVYPTGLQLLLMGIGYLAIYFLKNYSEFIMIIWTMTMVSIFILCIPEMTRSYELLCMPILLASIYFHKKYVIFAYSLGVASLFILLLIQKGLGLTTNPYEIIVSLTTLTAISMLCFTIMSRGLDLLAKLRHSVIREQDLLIRNVMIDRLSKVDALTELFNHRSFQEHTDHLISHMPHDTPLVLALMDIDNFKLINDNYGHWVGDVVLKTIGSILKEVLGPDDMSFRYGGEEFAVLFVGKSHQDVLAICEEIMESIRDTVIPEMPDQKLTMSIGLATYNRNTMKKAWFQLVDECLYTAKRNGKNRIHVHASDIQVPIAE</sequence>
<feature type="transmembrane region" description="Helical" evidence="1">
    <location>
        <begin position="122"/>
        <end position="141"/>
    </location>
</feature>
<dbReference type="EMBL" id="CAKMMW010000012">
    <property type="protein sequence ID" value="CAH1213462.1"/>
    <property type="molecule type" value="Genomic_DNA"/>
</dbReference>
<dbReference type="SMART" id="SM00267">
    <property type="entry name" value="GGDEF"/>
    <property type="match status" value="1"/>
</dbReference>
<feature type="transmembrane region" description="Helical" evidence="1">
    <location>
        <begin position="15"/>
        <end position="34"/>
    </location>
</feature>
<organism evidence="3 4">
    <name type="scientific">Paenibacillus allorhizoplanae</name>
    <dbReference type="NCBI Taxonomy" id="2905648"/>
    <lineage>
        <taxon>Bacteria</taxon>
        <taxon>Bacillati</taxon>
        <taxon>Bacillota</taxon>
        <taxon>Bacilli</taxon>
        <taxon>Bacillales</taxon>
        <taxon>Paenibacillaceae</taxon>
        <taxon>Paenibacillus</taxon>
    </lineage>
</organism>
<keyword evidence="4" id="KW-1185">Reference proteome</keyword>
<dbReference type="InterPro" id="IPR000160">
    <property type="entry name" value="GGDEF_dom"/>
</dbReference>
<dbReference type="PANTHER" id="PTHR45138:SF9">
    <property type="entry name" value="DIGUANYLATE CYCLASE DGCM-RELATED"/>
    <property type="match status" value="1"/>
</dbReference>
<dbReference type="InterPro" id="IPR043128">
    <property type="entry name" value="Rev_trsase/Diguanyl_cyclase"/>
</dbReference>
<evidence type="ECO:0000259" key="2">
    <source>
        <dbReference type="PROSITE" id="PS50887"/>
    </source>
</evidence>
<accession>A0ABN8GSL9</accession>
<dbReference type="PROSITE" id="PS50887">
    <property type="entry name" value="GGDEF"/>
    <property type="match status" value="1"/>
</dbReference>
<evidence type="ECO:0000313" key="4">
    <source>
        <dbReference type="Proteomes" id="UP000838821"/>
    </source>
</evidence>
<evidence type="ECO:0000256" key="1">
    <source>
        <dbReference type="SAM" id="Phobius"/>
    </source>
</evidence>
<dbReference type="NCBIfam" id="TIGR00254">
    <property type="entry name" value="GGDEF"/>
    <property type="match status" value="1"/>
</dbReference>
<dbReference type="SUPFAM" id="SSF55073">
    <property type="entry name" value="Nucleotide cyclase"/>
    <property type="match status" value="1"/>
</dbReference>
<name>A0ABN8GSL9_9BACL</name>
<comment type="caution">
    <text evidence="3">The sequence shown here is derived from an EMBL/GenBank/DDBJ whole genome shotgun (WGS) entry which is preliminary data.</text>
</comment>
<dbReference type="CDD" id="cd01949">
    <property type="entry name" value="GGDEF"/>
    <property type="match status" value="1"/>
</dbReference>
<proteinExistence type="predicted"/>
<reference evidence="3" key="1">
    <citation type="submission" date="2022-01" db="EMBL/GenBank/DDBJ databases">
        <authorList>
            <person name="Criscuolo A."/>
        </authorList>
    </citation>
    <scope>NUCLEOTIDE SEQUENCE</scope>
    <source>
        <strain evidence="3">CIP111891</strain>
    </source>
</reference>
<dbReference type="InterPro" id="IPR050469">
    <property type="entry name" value="Diguanylate_Cyclase"/>
</dbReference>
<feature type="transmembrane region" description="Helical" evidence="1">
    <location>
        <begin position="54"/>
        <end position="74"/>
    </location>
</feature>
<gene>
    <name evidence="3" type="ORF">PAECIP111891_03974</name>
</gene>
<dbReference type="Gene3D" id="3.30.70.270">
    <property type="match status" value="1"/>
</dbReference>
<dbReference type="InterPro" id="IPR029787">
    <property type="entry name" value="Nucleotide_cyclase"/>
</dbReference>
<feature type="transmembrane region" description="Helical" evidence="1">
    <location>
        <begin position="80"/>
        <end position="101"/>
    </location>
</feature>
<keyword evidence="1" id="KW-0472">Membrane</keyword>
<feature type="transmembrane region" description="Helical" evidence="1">
    <location>
        <begin position="153"/>
        <end position="172"/>
    </location>
</feature>
<evidence type="ECO:0000313" key="3">
    <source>
        <dbReference type="EMBL" id="CAH1213462.1"/>
    </source>
</evidence>
<feature type="domain" description="GGDEF" evidence="2">
    <location>
        <begin position="231"/>
        <end position="362"/>
    </location>
</feature>
<keyword evidence="1" id="KW-1133">Transmembrane helix</keyword>
<dbReference type="Proteomes" id="UP000838821">
    <property type="component" value="Unassembled WGS sequence"/>
</dbReference>